<sequence length="139" mass="15683">MYYAHHANDSGFKSHYNPPVVIDTMERLLKAPVSLKERMKILASNISDNVTRTFTYGAFAAASYVSPKNTTSSSDEYMDTFDTNILSRATCIDEYGSKYPPERPLDDSWGLIDGDNLTVVFKNTNPPPKPPRRAMQLRK</sequence>
<gene>
    <name evidence="1" type="ORF">HPULCUR_006166</name>
</gene>
<name>A0ABP9Y150_9FUNG</name>
<keyword evidence="2" id="KW-1185">Reference proteome</keyword>
<protein>
    <submittedName>
        <fullName evidence="1">Uncharacterized protein</fullName>
    </submittedName>
</protein>
<organism evidence="1 2">
    <name type="scientific">Helicostylum pulchrum</name>
    <dbReference type="NCBI Taxonomy" id="562976"/>
    <lineage>
        <taxon>Eukaryota</taxon>
        <taxon>Fungi</taxon>
        <taxon>Fungi incertae sedis</taxon>
        <taxon>Mucoromycota</taxon>
        <taxon>Mucoromycotina</taxon>
        <taxon>Mucoromycetes</taxon>
        <taxon>Mucorales</taxon>
        <taxon>Mucorineae</taxon>
        <taxon>Mucoraceae</taxon>
        <taxon>Helicostylum</taxon>
    </lineage>
</organism>
<comment type="caution">
    <text evidence="1">The sequence shown here is derived from an EMBL/GenBank/DDBJ whole genome shotgun (WGS) entry which is preliminary data.</text>
</comment>
<dbReference type="EMBL" id="BAABUJ010000016">
    <property type="protein sequence ID" value="GAA5800730.1"/>
    <property type="molecule type" value="Genomic_DNA"/>
</dbReference>
<accession>A0ABP9Y150</accession>
<dbReference type="Proteomes" id="UP001476247">
    <property type="component" value="Unassembled WGS sequence"/>
</dbReference>
<evidence type="ECO:0000313" key="1">
    <source>
        <dbReference type="EMBL" id="GAA5800730.1"/>
    </source>
</evidence>
<proteinExistence type="predicted"/>
<evidence type="ECO:0000313" key="2">
    <source>
        <dbReference type="Proteomes" id="UP001476247"/>
    </source>
</evidence>
<reference evidence="1 2" key="1">
    <citation type="submission" date="2024-04" db="EMBL/GenBank/DDBJ databases">
        <title>genome sequences of Mucor flavus KT1a and Helicostylum pulchrum KT1b strains isolation_sourced from the surface of a dry-aged beef.</title>
        <authorList>
            <person name="Toyotome T."/>
            <person name="Hosono M."/>
            <person name="Torimaru M."/>
            <person name="Fukuda K."/>
            <person name="Mikami N."/>
        </authorList>
    </citation>
    <scope>NUCLEOTIDE SEQUENCE [LARGE SCALE GENOMIC DNA]</scope>
    <source>
        <strain evidence="1 2">KT1b</strain>
    </source>
</reference>